<dbReference type="InterPro" id="IPR036396">
    <property type="entry name" value="Cyt_P450_sf"/>
</dbReference>
<keyword evidence="7" id="KW-0812">Transmembrane</keyword>
<evidence type="ECO:0000256" key="2">
    <source>
        <dbReference type="ARBA" id="ARBA00010617"/>
    </source>
</evidence>
<evidence type="ECO:0000313" key="9">
    <source>
        <dbReference type="Proteomes" id="UP000799770"/>
    </source>
</evidence>
<sequence length="509" mass="58117">MAILSLLPGYRAIVLAALGSIVYIIGLAVYRLYLSPLAKFPGPKWTAATGWVEVYWDVLKGGKFIFKIEEWHEKYGPIIRISPWEVHIRDAEFYDQLYSVKSRFSKMPHLKERFGIPLSTFDVIEHEHHHRRRAAVGPFFTRQKVIDFSPYITTRVAKLCAILEADYKSTGKIVTLNEAFGALVSDALTWYTYALSYNFLEYPDFKAPFTTAIRNLAYAIPMSTQFPWFVAVMKMLPEKWIGILDPQMKAVFEFHGELRNQIRRIGNGDNDGHKSVTHRTVFHELLASDLKKGGLSEDLLHHEAASITAAGIDTTKSALTMASFWILQKPDIYEKLHQELVEAIPDAENMPSLTDLEKLPYLYAVVQESLRMSYGVTERLTRTNPSGPIQYGDYIIPADTAFSMTSYLQLRSPEIFYQPDEFIPERWLNNPVSSTGHPLSRYLSVFGKGPRMCLGMNFAQAEMYLALAGVFRRMKFELYQTDRSDVDMTGSFFVPMPKDESHGVRVLVK</sequence>
<keyword evidence="3 5" id="KW-0479">Metal-binding</keyword>
<keyword evidence="4 5" id="KW-0408">Iron</keyword>
<feature type="binding site" description="axial binding residue" evidence="5">
    <location>
        <position position="453"/>
    </location>
    <ligand>
        <name>heme</name>
        <dbReference type="ChEBI" id="CHEBI:30413"/>
    </ligand>
    <ligandPart>
        <name>Fe</name>
        <dbReference type="ChEBI" id="CHEBI:18248"/>
    </ligandPart>
</feature>
<evidence type="ECO:0000256" key="7">
    <source>
        <dbReference type="SAM" id="Phobius"/>
    </source>
</evidence>
<keyword evidence="6" id="KW-0503">Monooxygenase</keyword>
<evidence type="ECO:0000256" key="6">
    <source>
        <dbReference type="RuleBase" id="RU000461"/>
    </source>
</evidence>
<gene>
    <name evidence="8" type="ORF">BDV96DRAFT_486650</name>
</gene>
<protein>
    <submittedName>
        <fullName evidence="8">Cytochrome P450</fullName>
    </submittedName>
</protein>
<dbReference type="PRINTS" id="PR00463">
    <property type="entry name" value="EP450I"/>
</dbReference>
<keyword evidence="7" id="KW-1133">Transmembrane helix</keyword>
<dbReference type="OrthoDB" id="3945418at2759"/>
<evidence type="ECO:0000256" key="1">
    <source>
        <dbReference type="ARBA" id="ARBA00001971"/>
    </source>
</evidence>
<dbReference type="InterPro" id="IPR002401">
    <property type="entry name" value="Cyt_P450_E_grp-I"/>
</dbReference>
<dbReference type="EMBL" id="ML977315">
    <property type="protein sequence ID" value="KAF2119258.1"/>
    <property type="molecule type" value="Genomic_DNA"/>
</dbReference>
<dbReference type="CDD" id="cd11062">
    <property type="entry name" value="CYP58-like"/>
    <property type="match status" value="1"/>
</dbReference>
<evidence type="ECO:0000256" key="3">
    <source>
        <dbReference type="ARBA" id="ARBA00022723"/>
    </source>
</evidence>
<evidence type="ECO:0000313" key="8">
    <source>
        <dbReference type="EMBL" id="KAF2119258.1"/>
    </source>
</evidence>
<dbReference type="PANTHER" id="PTHR24305">
    <property type="entry name" value="CYTOCHROME P450"/>
    <property type="match status" value="1"/>
</dbReference>
<dbReference type="InterPro" id="IPR001128">
    <property type="entry name" value="Cyt_P450"/>
</dbReference>
<dbReference type="Gene3D" id="1.10.630.10">
    <property type="entry name" value="Cytochrome P450"/>
    <property type="match status" value="1"/>
</dbReference>
<reference evidence="8" key="1">
    <citation type="journal article" date="2020" name="Stud. Mycol.">
        <title>101 Dothideomycetes genomes: a test case for predicting lifestyles and emergence of pathogens.</title>
        <authorList>
            <person name="Haridas S."/>
            <person name="Albert R."/>
            <person name="Binder M."/>
            <person name="Bloem J."/>
            <person name="Labutti K."/>
            <person name="Salamov A."/>
            <person name="Andreopoulos B."/>
            <person name="Baker S."/>
            <person name="Barry K."/>
            <person name="Bills G."/>
            <person name="Bluhm B."/>
            <person name="Cannon C."/>
            <person name="Castanera R."/>
            <person name="Culley D."/>
            <person name="Daum C."/>
            <person name="Ezra D."/>
            <person name="Gonzalez J."/>
            <person name="Henrissat B."/>
            <person name="Kuo A."/>
            <person name="Liang C."/>
            <person name="Lipzen A."/>
            <person name="Lutzoni F."/>
            <person name="Magnuson J."/>
            <person name="Mondo S."/>
            <person name="Nolan M."/>
            <person name="Ohm R."/>
            <person name="Pangilinan J."/>
            <person name="Park H.-J."/>
            <person name="Ramirez L."/>
            <person name="Alfaro M."/>
            <person name="Sun H."/>
            <person name="Tritt A."/>
            <person name="Yoshinaga Y."/>
            <person name="Zwiers L.-H."/>
            <person name="Turgeon B."/>
            <person name="Goodwin S."/>
            <person name="Spatafora J."/>
            <person name="Crous P."/>
            <person name="Grigoriev I."/>
        </authorList>
    </citation>
    <scope>NUCLEOTIDE SEQUENCE</scope>
    <source>
        <strain evidence="8">CBS 627.86</strain>
    </source>
</reference>
<dbReference type="PROSITE" id="PS00086">
    <property type="entry name" value="CYTOCHROME_P450"/>
    <property type="match status" value="1"/>
</dbReference>
<dbReference type="InterPro" id="IPR017972">
    <property type="entry name" value="Cyt_P450_CS"/>
</dbReference>
<dbReference type="GO" id="GO:0004497">
    <property type="term" value="F:monooxygenase activity"/>
    <property type="evidence" value="ECO:0007669"/>
    <property type="project" value="UniProtKB-KW"/>
</dbReference>
<keyword evidence="5 6" id="KW-0349">Heme</keyword>
<dbReference type="Proteomes" id="UP000799770">
    <property type="component" value="Unassembled WGS sequence"/>
</dbReference>
<organism evidence="8 9">
    <name type="scientific">Lophiotrema nucula</name>
    <dbReference type="NCBI Taxonomy" id="690887"/>
    <lineage>
        <taxon>Eukaryota</taxon>
        <taxon>Fungi</taxon>
        <taxon>Dikarya</taxon>
        <taxon>Ascomycota</taxon>
        <taxon>Pezizomycotina</taxon>
        <taxon>Dothideomycetes</taxon>
        <taxon>Pleosporomycetidae</taxon>
        <taxon>Pleosporales</taxon>
        <taxon>Lophiotremataceae</taxon>
        <taxon>Lophiotrema</taxon>
    </lineage>
</organism>
<dbReference type="AlphaFoldDB" id="A0A6A5ZLC5"/>
<dbReference type="GO" id="GO:0020037">
    <property type="term" value="F:heme binding"/>
    <property type="evidence" value="ECO:0007669"/>
    <property type="project" value="InterPro"/>
</dbReference>
<comment type="similarity">
    <text evidence="2 6">Belongs to the cytochrome P450 family.</text>
</comment>
<dbReference type="PRINTS" id="PR00385">
    <property type="entry name" value="P450"/>
</dbReference>
<accession>A0A6A5ZLC5</accession>
<evidence type="ECO:0000256" key="4">
    <source>
        <dbReference type="ARBA" id="ARBA00023004"/>
    </source>
</evidence>
<dbReference type="Pfam" id="PF00067">
    <property type="entry name" value="p450"/>
    <property type="match status" value="1"/>
</dbReference>
<dbReference type="InterPro" id="IPR050121">
    <property type="entry name" value="Cytochrome_P450_monoxygenase"/>
</dbReference>
<dbReference type="SUPFAM" id="SSF48264">
    <property type="entry name" value="Cytochrome P450"/>
    <property type="match status" value="1"/>
</dbReference>
<keyword evidence="6" id="KW-0560">Oxidoreductase</keyword>
<dbReference type="PANTHER" id="PTHR24305:SF166">
    <property type="entry name" value="CYTOCHROME P450 12A4, MITOCHONDRIAL-RELATED"/>
    <property type="match status" value="1"/>
</dbReference>
<feature type="transmembrane region" description="Helical" evidence="7">
    <location>
        <begin position="12"/>
        <end position="33"/>
    </location>
</feature>
<evidence type="ECO:0000256" key="5">
    <source>
        <dbReference type="PIRSR" id="PIRSR602401-1"/>
    </source>
</evidence>
<name>A0A6A5ZLC5_9PLEO</name>
<dbReference type="GO" id="GO:0016705">
    <property type="term" value="F:oxidoreductase activity, acting on paired donors, with incorporation or reduction of molecular oxygen"/>
    <property type="evidence" value="ECO:0007669"/>
    <property type="project" value="InterPro"/>
</dbReference>
<comment type="cofactor">
    <cofactor evidence="1 5">
        <name>heme</name>
        <dbReference type="ChEBI" id="CHEBI:30413"/>
    </cofactor>
</comment>
<dbReference type="GO" id="GO:0005506">
    <property type="term" value="F:iron ion binding"/>
    <property type="evidence" value="ECO:0007669"/>
    <property type="project" value="InterPro"/>
</dbReference>
<keyword evidence="7" id="KW-0472">Membrane</keyword>
<proteinExistence type="inferred from homology"/>
<keyword evidence="9" id="KW-1185">Reference proteome</keyword>